<dbReference type="InterPro" id="IPR035944">
    <property type="entry name" value="YfbM-like_sf"/>
</dbReference>
<dbReference type="RefSeq" id="WP_344277002.1">
    <property type="nucleotide sequence ID" value="NZ_BAAAHV010000012.1"/>
</dbReference>
<proteinExistence type="predicted"/>
<accession>A0ABW5I6V8</accession>
<reference evidence="2" key="1">
    <citation type="journal article" date="2019" name="Int. J. Syst. Evol. Microbiol.">
        <title>The Global Catalogue of Microorganisms (GCM) 10K type strain sequencing project: providing services to taxonomists for standard genome sequencing and annotation.</title>
        <authorList>
            <consortium name="The Broad Institute Genomics Platform"/>
            <consortium name="The Broad Institute Genome Sequencing Center for Infectious Disease"/>
            <person name="Wu L."/>
            <person name="Ma J."/>
        </authorList>
    </citation>
    <scope>NUCLEOTIDE SEQUENCE [LARGE SCALE GENOMIC DNA]</scope>
    <source>
        <strain evidence="2">CGMCC 4.7638</strain>
    </source>
</reference>
<sequence>MAVTQQLARIPAAQLAACRESADALDALCSFTAAPDEAYLDLNWWPVILKRAWAMAGADERTFALLRRGFDGDEEVNPAYRDYPYGIFDHPVTALEPPEVKAVAEALRSLTPEAVHAVVPSDPAQIEAKLSPTALEVRGDLAGFLAEQHTILRDFYEEAARRQLAVVLWWD</sequence>
<keyword evidence="2" id="KW-1185">Reference proteome</keyword>
<dbReference type="Gene3D" id="3.40.1760.10">
    <property type="entry name" value="YfbM-like super family"/>
    <property type="match status" value="1"/>
</dbReference>
<name>A0ABW5I6V8_9PSEU</name>
<dbReference type="EMBL" id="JBHUKQ010000015">
    <property type="protein sequence ID" value="MFD2485091.1"/>
    <property type="molecule type" value="Genomic_DNA"/>
</dbReference>
<organism evidence="1 2">
    <name type="scientific">Amycolatopsis albidoflavus</name>
    <dbReference type="NCBI Taxonomy" id="102226"/>
    <lineage>
        <taxon>Bacteria</taxon>
        <taxon>Bacillati</taxon>
        <taxon>Actinomycetota</taxon>
        <taxon>Actinomycetes</taxon>
        <taxon>Pseudonocardiales</taxon>
        <taxon>Pseudonocardiaceae</taxon>
        <taxon>Amycolatopsis</taxon>
    </lineage>
</organism>
<dbReference type="Proteomes" id="UP001597542">
    <property type="component" value="Unassembled WGS sequence"/>
</dbReference>
<evidence type="ECO:0000313" key="2">
    <source>
        <dbReference type="Proteomes" id="UP001597542"/>
    </source>
</evidence>
<comment type="caution">
    <text evidence="1">The sequence shown here is derived from an EMBL/GenBank/DDBJ whole genome shotgun (WGS) entry which is preliminary data.</text>
</comment>
<protein>
    <submittedName>
        <fullName evidence="1">DUF1877 family protein</fullName>
    </submittedName>
</protein>
<evidence type="ECO:0000313" key="1">
    <source>
        <dbReference type="EMBL" id="MFD2485091.1"/>
    </source>
</evidence>
<gene>
    <name evidence="1" type="ORF">ACFSUT_32785</name>
</gene>